<comment type="caution">
    <text evidence="2">The sequence shown here is derived from an EMBL/GenBank/DDBJ whole genome shotgun (WGS) entry which is preliminary data.</text>
</comment>
<reference evidence="2 3" key="1">
    <citation type="submission" date="2017-09" db="EMBL/GenBank/DDBJ databases">
        <title>Evaluation of Pacific Biosciences Sequencing Technology to Finishing C. thermocellum Genome Sequences.</title>
        <authorList>
            <person name="Brown S."/>
        </authorList>
    </citation>
    <scope>NUCLEOTIDE SEQUENCE [LARGE SCALE GENOMIC DNA]</scope>
    <source>
        <strain evidence="2 3">AD2</strain>
    </source>
</reference>
<evidence type="ECO:0000313" key="2">
    <source>
        <dbReference type="EMBL" id="PFH02427.1"/>
    </source>
</evidence>
<dbReference type="GeneID" id="35805304"/>
<dbReference type="AlphaFoldDB" id="A0AB36TET9"/>
<dbReference type="InterPro" id="IPR009875">
    <property type="entry name" value="PilZ_domain"/>
</dbReference>
<dbReference type="Proteomes" id="UP000223596">
    <property type="component" value="Unassembled WGS sequence"/>
</dbReference>
<organism evidence="2 3">
    <name type="scientific">Acetivibrio thermocellus AD2</name>
    <dbReference type="NCBI Taxonomy" id="1138384"/>
    <lineage>
        <taxon>Bacteria</taxon>
        <taxon>Bacillati</taxon>
        <taxon>Bacillota</taxon>
        <taxon>Clostridia</taxon>
        <taxon>Eubacteriales</taxon>
        <taxon>Oscillospiraceae</taxon>
        <taxon>Acetivibrio</taxon>
    </lineage>
</organism>
<feature type="domain" description="PilZ" evidence="1">
    <location>
        <begin position="114"/>
        <end position="212"/>
    </location>
</feature>
<dbReference type="Pfam" id="PF07238">
    <property type="entry name" value="PilZ"/>
    <property type="match status" value="1"/>
</dbReference>
<evidence type="ECO:0000259" key="1">
    <source>
        <dbReference type="Pfam" id="PF07238"/>
    </source>
</evidence>
<sequence length="220" mass="25092">MARYNLDGGTGLFNALGNRNPAKVVKLGSGVDIKHFKMFEYINAEVLGKTDDSIKVEAKDVLKETLFFPGDHVVVNYSNTQDLFVMDGNINHVYDINPLIIDVKINKVEKLKDLRKHERFYVSLMANIRVCGTSKLVFAVVKNMSSGGIKINCNEQLTTEDVLEVEILLDRTNKLVFSGAVVRKNKVNDYYEYGIEIRGISENNLKCLYHYLKWLDSDYR</sequence>
<gene>
    <name evidence="2" type="ORF">M972_111199</name>
</gene>
<name>A0AB36TET9_ACETH</name>
<dbReference type="RefSeq" id="WP_003515682.1">
    <property type="nucleotide sequence ID" value="NZ_CP013828.1"/>
</dbReference>
<protein>
    <submittedName>
        <fullName evidence="2">PilZ domain-containing protein</fullName>
    </submittedName>
</protein>
<dbReference type="SUPFAM" id="SSF141371">
    <property type="entry name" value="PilZ domain-like"/>
    <property type="match status" value="1"/>
</dbReference>
<dbReference type="EMBL" id="PDBW01000001">
    <property type="protein sequence ID" value="PFH02427.1"/>
    <property type="molecule type" value="Genomic_DNA"/>
</dbReference>
<dbReference type="Gene3D" id="2.40.10.220">
    <property type="entry name" value="predicted glycosyltransferase like domains"/>
    <property type="match status" value="1"/>
</dbReference>
<accession>A0AB36TET9</accession>
<proteinExistence type="predicted"/>
<dbReference type="GO" id="GO:0035438">
    <property type="term" value="F:cyclic-di-GMP binding"/>
    <property type="evidence" value="ECO:0007669"/>
    <property type="project" value="InterPro"/>
</dbReference>
<evidence type="ECO:0000313" key="3">
    <source>
        <dbReference type="Proteomes" id="UP000223596"/>
    </source>
</evidence>